<dbReference type="InterPro" id="IPR011335">
    <property type="entry name" value="Restrct_endonuc-II-like"/>
</dbReference>
<reference evidence="4" key="1">
    <citation type="submission" date="2015-07" db="EMBL/GenBank/DDBJ databases">
        <title>Complete Genome of Thermincola ferriacetica strain Z-0001T.</title>
        <authorList>
            <person name="Lusk B."/>
            <person name="Badalamenti J.P."/>
            <person name="Parameswaran P."/>
            <person name="Bond D.R."/>
            <person name="Torres C.I."/>
        </authorList>
    </citation>
    <scope>NUCLEOTIDE SEQUENCE [LARGE SCALE GENOMIC DNA]</scope>
    <source>
        <strain evidence="4">Z-0001</strain>
    </source>
</reference>
<dbReference type="NCBIfam" id="NF009154">
    <property type="entry name" value="PRK12497.3-3"/>
    <property type="match status" value="1"/>
</dbReference>
<dbReference type="Pfam" id="PF02021">
    <property type="entry name" value="UPF0102"/>
    <property type="match status" value="1"/>
</dbReference>
<sequence>MSKARLELGRKGEELAAEYLQRKGFRIIKQNYRCFFGEIDIVAVDKEYLVFVEVRTKSSAKFGTHAESITSRKIQKIRRVAECFLTCFPEQVNRKMRFDFVGVNLKSDKPQIEHYAGVF</sequence>
<dbReference type="HAMAP" id="MF_00048">
    <property type="entry name" value="UPF0102"/>
    <property type="match status" value="1"/>
</dbReference>
<protein>
    <recommendedName>
        <fullName evidence="2">UPF0102 protein Tfer_1670</fullName>
    </recommendedName>
</protein>
<organism evidence="3 4">
    <name type="scientific">Thermincola ferriacetica</name>
    <dbReference type="NCBI Taxonomy" id="281456"/>
    <lineage>
        <taxon>Bacteria</taxon>
        <taxon>Bacillati</taxon>
        <taxon>Bacillota</taxon>
        <taxon>Clostridia</taxon>
        <taxon>Eubacteriales</taxon>
        <taxon>Thermincolaceae</taxon>
        <taxon>Thermincola</taxon>
    </lineage>
</organism>
<evidence type="ECO:0000256" key="2">
    <source>
        <dbReference type="HAMAP-Rule" id="MF_00048"/>
    </source>
</evidence>
<dbReference type="AlphaFoldDB" id="A0A0L6W3I0"/>
<evidence type="ECO:0000313" key="3">
    <source>
        <dbReference type="EMBL" id="KNZ69649.1"/>
    </source>
</evidence>
<dbReference type="InterPro" id="IPR003509">
    <property type="entry name" value="UPF0102_YraN-like"/>
</dbReference>
<comment type="caution">
    <text evidence="3">The sequence shown here is derived from an EMBL/GenBank/DDBJ whole genome shotgun (WGS) entry which is preliminary data.</text>
</comment>
<dbReference type="GO" id="GO:0003676">
    <property type="term" value="F:nucleic acid binding"/>
    <property type="evidence" value="ECO:0007669"/>
    <property type="project" value="InterPro"/>
</dbReference>
<dbReference type="SUPFAM" id="SSF52980">
    <property type="entry name" value="Restriction endonuclease-like"/>
    <property type="match status" value="1"/>
</dbReference>
<proteinExistence type="inferred from homology"/>
<dbReference type="Gene3D" id="3.40.1350.10">
    <property type="match status" value="1"/>
</dbReference>
<dbReference type="Proteomes" id="UP000037175">
    <property type="component" value="Unassembled WGS sequence"/>
</dbReference>
<dbReference type="NCBIfam" id="NF009150">
    <property type="entry name" value="PRK12497.1-3"/>
    <property type="match status" value="1"/>
</dbReference>
<evidence type="ECO:0000313" key="4">
    <source>
        <dbReference type="Proteomes" id="UP000037175"/>
    </source>
</evidence>
<accession>A0A0L6W3I0</accession>
<comment type="similarity">
    <text evidence="1 2">Belongs to the UPF0102 family.</text>
</comment>
<dbReference type="EMBL" id="LGTE01000010">
    <property type="protein sequence ID" value="KNZ69649.1"/>
    <property type="molecule type" value="Genomic_DNA"/>
</dbReference>
<dbReference type="InterPro" id="IPR011856">
    <property type="entry name" value="tRNA_endonuc-like_dom_sf"/>
</dbReference>
<dbReference type="RefSeq" id="WP_013120877.1">
    <property type="nucleotide sequence ID" value="NZ_LGTE01000010.1"/>
</dbReference>
<evidence type="ECO:0000256" key="1">
    <source>
        <dbReference type="ARBA" id="ARBA00006738"/>
    </source>
</evidence>
<dbReference type="NCBIfam" id="TIGR00252">
    <property type="entry name" value="YraN family protein"/>
    <property type="match status" value="1"/>
</dbReference>
<dbReference type="PANTHER" id="PTHR34039:SF1">
    <property type="entry name" value="UPF0102 PROTEIN YRAN"/>
    <property type="match status" value="1"/>
</dbReference>
<name>A0A0L6W3I0_9FIRM</name>
<gene>
    <name evidence="3" type="ORF">Tfer_1670</name>
</gene>
<dbReference type="CDD" id="cd20736">
    <property type="entry name" value="PoNe_Nuclease"/>
    <property type="match status" value="1"/>
</dbReference>
<dbReference type="PANTHER" id="PTHR34039">
    <property type="entry name" value="UPF0102 PROTEIN YRAN"/>
    <property type="match status" value="1"/>
</dbReference>
<keyword evidence="4" id="KW-1185">Reference proteome</keyword>